<protein>
    <submittedName>
        <fullName evidence="1">Srh-23</fullName>
    </submittedName>
</protein>
<organism evidence="1 2">
    <name type="scientific">Pristionchus pacificus</name>
    <name type="common">Parasitic nematode worm</name>
    <dbReference type="NCBI Taxonomy" id="54126"/>
    <lineage>
        <taxon>Eukaryota</taxon>
        <taxon>Metazoa</taxon>
        <taxon>Ecdysozoa</taxon>
        <taxon>Nematoda</taxon>
        <taxon>Chromadorea</taxon>
        <taxon>Rhabditida</taxon>
        <taxon>Rhabditina</taxon>
        <taxon>Diplogasteromorpha</taxon>
        <taxon>Diplogasteroidea</taxon>
        <taxon>Neodiplogasteridae</taxon>
        <taxon>Pristionchus</taxon>
    </lineage>
</organism>
<dbReference type="Proteomes" id="UP000005239">
    <property type="component" value="Unassembled WGS sequence"/>
</dbReference>
<accession>A0A8R1V0Q4</accession>
<proteinExistence type="predicted"/>
<gene>
    <name evidence="1" type="primary">WBGene00281817</name>
</gene>
<evidence type="ECO:0000313" key="2">
    <source>
        <dbReference type="Proteomes" id="UP000005239"/>
    </source>
</evidence>
<dbReference type="InterPro" id="IPR019422">
    <property type="entry name" value="7TM_GPCR_serpentine_rcpt_Srh"/>
</dbReference>
<dbReference type="AlphaFoldDB" id="A0A2A6BUS3"/>
<accession>A0A2A6BUS3</accession>
<dbReference type="PANTHER" id="PTHR45830">
    <property type="entry name" value="SERPENTINE RECEPTOR, CLASS I"/>
    <property type="match status" value="1"/>
</dbReference>
<name>A0A2A6BUS3_PRIPA</name>
<dbReference type="EnsemblMetazoa" id="PPA43448.1">
    <property type="protein sequence ID" value="PPA43448.1"/>
    <property type="gene ID" value="WBGene00281817"/>
</dbReference>
<evidence type="ECO:0000313" key="1">
    <source>
        <dbReference type="EnsemblMetazoa" id="PPA43448.1"/>
    </source>
</evidence>
<reference evidence="2" key="1">
    <citation type="journal article" date="2008" name="Nat. Genet.">
        <title>The Pristionchus pacificus genome provides a unique perspective on nematode lifestyle and parasitism.</title>
        <authorList>
            <person name="Dieterich C."/>
            <person name="Clifton S.W."/>
            <person name="Schuster L.N."/>
            <person name="Chinwalla A."/>
            <person name="Delehaunty K."/>
            <person name="Dinkelacker I."/>
            <person name="Fulton L."/>
            <person name="Fulton R."/>
            <person name="Godfrey J."/>
            <person name="Minx P."/>
            <person name="Mitreva M."/>
            <person name="Roeseler W."/>
            <person name="Tian H."/>
            <person name="Witte H."/>
            <person name="Yang S.P."/>
            <person name="Wilson R.K."/>
            <person name="Sommer R.J."/>
        </authorList>
    </citation>
    <scope>NUCLEOTIDE SEQUENCE [LARGE SCALE GENOMIC DNA]</scope>
    <source>
        <strain evidence="2">PS312</strain>
    </source>
</reference>
<dbReference type="Pfam" id="PF10318">
    <property type="entry name" value="7TM_GPCR_Srh"/>
    <property type="match status" value="1"/>
</dbReference>
<keyword evidence="2" id="KW-1185">Reference proteome</keyword>
<dbReference type="PANTHER" id="PTHR45830:SF15">
    <property type="entry name" value="SERPENTINE RECEPTOR, CLASS I"/>
    <property type="match status" value="1"/>
</dbReference>
<reference evidence="1" key="2">
    <citation type="submission" date="2022-06" db="UniProtKB">
        <authorList>
            <consortium name="EnsemblMetazoa"/>
        </authorList>
    </citation>
    <scope>IDENTIFICATION</scope>
    <source>
        <strain evidence="1">PS312</strain>
    </source>
</reference>
<sequence length="340" mass="38891">MGSPFEPTSLEKQLHDARSNMNRFRWLLLAIAISGLLMDLQVSLALAPYPLLPYIAFWADGLLVRVHKRAIVYLTALVLFFTYLWVTMMLLAFIFRLAAVVDKCYSTRTTRFAYFAVALGVFNTSMSCGILLVKYPSQARVDKYITEHVPVMQFLLETPGFIYFTRMDQYHYAQIGMAHLIVCILFYMVAFIGVFVIINLKLYRFRYLMSINTRAMHYMLFKSLIAQMLLPLFSMIIPFLITAMSLRFGRDGDGIDHQCIYALILRTALLFFPLIAHFSLLLASLHSVLNTFSMFMFVSPFRRYLSSRVAPMDTVGSQTISRNTQFSSVQSPPPIAISGV</sequence>